<name>A0ABV5KQR5_9BACL</name>
<dbReference type="Gene3D" id="1.10.3720.10">
    <property type="entry name" value="MetI-like"/>
    <property type="match status" value="1"/>
</dbReference>
<keyword evidence="3" id="KW-1003">Cell membrane</keyword>
<comment type="subcellular location">
    <subcellularLocation>
        <location evidence="1 7">Cell membrane</location>
        <topology evidence="1 7">Multi-pass membrane protein</topology>
    </subcellularLocation>
</comment>
<accession>A0ABV5KQR5</accession>
<sequence length="276" mass="31353">MRSKTTGKAIVTAIMAVFSILFISPLIWMVSAASKFEKDVMAFPIQWIPREWNFIENFKTVWMGDVPFNLHYFNSLKLAVIETLLTLLFSSMAGFSFAKLNFPFKNGAFILLLSFFLIPNEATLVPRFIMIRWLHLYDTHASLILMGAFTIPLTFLMRQFMMGIHQEYIEAGKMDGAGIFRIYWQIVLPMAKPIIATVGILKFLWTWNDYQGPLIFLMDPKLFTITLGMQSFNDIYSTSYAVVMMAAVSAIIPLLILFILLQRQVIDGIAGGGVKG</sequence>
<feature type="transmembrane region" description="Helical" evidence="7">
    <location>
        <begin position="78"/>
        <end position="97"/>
    </location>
</feature>
<dbReference type="PROSITE" id="PS50928">
    <property type="entry name" value="ABC_TM1"/>
    <property type="match status" value="1"/>
</dbReference>
<comment type="caution">
    <text evidence="9">The sequence shown here is derived from an EMBL/GenBank/DDBJ whole genome shotgun (WGS) entry which is preliminary data.</text>
</comment>
<evidence type="ECO:0000313" key="10">
    <source>
        <dbReference type="Proteomes" id="UP001589747"/>
    </source>
</evidence>
<comment type="similarity">
    <text evidence="7">Belongs to the binding-protein-dependent transport system permease family.</text>
</comment>
<proteinExistence type="inferred from homology"/>
<evidence type="ECO:0000256" key="2">
    <source>
        <dbReference type="ARBA" id="ARBA00022448"/>
    </source>
</evidence>
<keyword evidence="10" id="KW-1185">Reference proteome</keyword>
<evidence type="ECO:0000313" key="9">
    <source>
        <dbReference type="EMBL" id="MFB9326538.1"/>
    </source>
</evidence>
<keyword evidence="6 7" id="KW-0472">Membrane</keyword>
<feature type="transmembrane region" description="Helical" evidence="7">
    <location>
        <begin position="141"/>
        <end position="161"/>
    </location>
</feature>
<dbReference type="PANTHER" id="PTHR43744:SF12">
    <property type="entry name" value="ABC TRANSPORTER PERMEASE PROTEIN MG189-RELATED"/>
    <property type="match status" value="1"/>
</dbReference>
<dbReference type="InterPro" id="IPR000515">
    <property type="entry name" value="MetI-like"/>
</dbReference>
<keyword evidence="2 7" id="KW-0813">Transport</keyword>
<dbReference type="Pfam" id="PF00528">
    <property type="entry name" value="BPD_transp_1"/>
    <property type="match status" value="1"/>
</dbReference>
<evidence type="ECO:0000259" key="8">
    <source>
        <dbReference type="PROSITE" id="PS50928"/>
    </source>
</evidence>
<feature type="transmembrane region" description="Helical" evidence="7">
    <location>
        <begin position="239"/>
        <end position="261"/>
    </location>
</feature>
<gene>
    <name evidence="9" type="ORF">ACFFSY_11495</name>
</gene>
<keyword evidence="4 7" id="KW-0812">Transmembrane</keyword>
<evidence type="ECO:0000256" key="7">
    <source>
        <dbReference type="RuleBase" id="RU363032"/>
    </source>
</evidence>
<dbReference type="EMBL" id="JBHMDO010000021">
    <property type="protein sequence ID" value="MFB9326538.1"/>
    <property type="molecule type" value="Genomic_DNA"/>
</dbReference>
<feature type="transmembrane region" description="Helical" evidence="7">
    <location>
        <begin position="9"/>
        <end position="31"/>
    </location>
</feature>
<evidence type="ECO:0000256" key="5">
    <source>
        <dbReference type="ARBA" id="ARBA00022989"/>
    </source>
</evidence>
<evidence type="ECO:0000256" key="3">
    <source>
        <dbReference type="ARBA" id="ARBA00022475"/>
    </source>
</evidence>
<evidence type="ECO:0000256" key="1">
    <source>
        <dbReference type="ARBA" id="ARBA00004651"/>
    </source>
</evidence>
<dbReference type="RefSeq" id="WP_377493942.1">
    <property type="nucleotide sequence ID" value="NZ_JBHMDO010000021.1"/>
</dbReference>
<evidence type="ECO:0000256" key="6">
    <source>
        <dbReference type="ARBA" id="ARBA00023136"/>
    </source>
</evidence>
<feature type="transmembrane region" description="Helical" evidence="7">
    <location>
        <begin position="109"/>
        <end position="129"/>
    </location>
</feature>
<dbReference type="CDD" id="cd06261">
    <property type="entry name" value="TM_PBP2"/>
    <property type="match status" value="1"/>
</dbReference>
<dbReference type="SUPFAM" id="SSF161098">
    <property type="entry name" value="MetI-like"/>
    <property type="match status" value="1"/>
</dbReference>
<feature type="domain" description="ABC transmembrane type-1" evidence="8">
    <location>
        <begin position="72"/>
        <end position="261"/>
    </location>
</feature>
<feature type="transmembrane region" description="Helical" evidence="7">
    <location>
        <begin position="182"/>
        <end position="205"/>
    </location>
</feature>
<dbReference type="InterPro" id="IPR035906">
    <property type="entry name" value="MetI-like_sf"/>
</dbReference>
<dbReference type="PANTHER" id="PTHR43744">
    <property type="entry name" value="ABC TRANSPORTER PERMEASE PROTEIN MG189-RELATED-RELATED"/>
    <property type="match status" value="1"/>
</dbReference>
<keyword evidence="5 7" id="KW-1133">Transmembrane helix</keyword>
<reference evidence="9 10" key="1">
    <citation type="submission" date="2024-09" db="EMBL/GenBank/DDBJ databases">
        <authorList>
            <person name="Sun Q."/>
            <person name="Mori K."/>
        </authorList>
    </citation>
    <scope>NUCLEOTIDE SEQUENCE [LARGE SCALE GENOMIC DNA]</scope>
    <source>
        <strain evidence="9 10">TISTR 2452</strain>
    </source>
</reference>
<dbReference type="Proteomes" id="UP001589747">
    <property type="component" value="Unassembled WGS sequence"/>
</dbReference>
<evidence type="ECO:0000256" key="4">
    <source>
        <dbReference type="ARBA" id="ARBA00022692"/>
    </source>
</evidence>
<organism evidence="9 10">
    <name type="scientific">Paenibacillus aurantiacus</name>
    <dbReference type="NCBI Taxonomy" id="1936118"/>
    <lineage>
        <taxon>Bacteria</taxon>
        <taxon>Bacillati</taxon>
        <taxon>Bacillota</taxon>
        <taxon>Bacilli</taxon>
        <taxon>Bacillales</taxon>
        <taxon>Paenibacillaceae</taxon>
        <taxon>Paenibacillus</taxon>
    </lineage>
</organism>
<protein>
    <submittedName>
        <fullName evidence="9">Carbohydrate ABC transporter permease</fullName>
    </submittedName>
</protein>